<dbReference type="Proteomes" id="UP001055057">
    <property type="component" value="Unassembled WGS sequence"/>
</dbReference>
<keyword evidence="2" id="KW-1185">Reference proteome</keyword>
<dbReference type="EMBL" id="BPRB01000124">
    <property type="protein sequence ID" value="GJE60299.1"/>
    <property type="molecule type" value="Genomic_DNA"/>
</dbReference>
<organism evidence="1 2">
    <name type="scientific">Methylobacterium trifolii</name>
    <dbReference type="NCBI Taxonomy" id="1003092"/>
    <lineage>
        <taxon>Bacteria</taxon>
        <taxon>Pseudomonadati</taxon>
        <taxon>Pseudomonadota</taxon>
        <taxon>Alphaproteobacteria</taxon>
        <taxon>Hyphomicrobiales</taxon>
        <taxon>Methylobacteriaceae</taxon>
        <taxon>Methylobacterium</taxon>
    </lineage>
</organism>
<dbReference type="PANTHER" id="PTHR39673">
    <property type="entry name" value="TUNGSTEN FORMYLMETHANOFURAN DEHYDROGENASE, SUBUNIT C (FWDC)"/>
    <property type="match status" value="1"/>
</dbReference>
<reference evidence="1" key="1">
    <citation type="journal article" date="2021" name="Front. Microbiol.">
        <title>Comprehensive Comparative Genomics and Phenotyping of Methylobacterium Species.</title>
        <authorList>
            <person name="Alessa O."/>
            <person name="Ogura Y."/>
            <person name="Fujitani Y."/>
            <person name="Takami H."/>
            <person name="Hayashi T."/>
            <person name="Sahin N."/>
            <person name="Tani A."/>
        </authorList>
    </citation>
    <scope>NUCLEOTIDE SEQUENCE</scope>
    <source>
        <strain evidence="1">DSM 23632</strain>
    </source>
</reference>
<reference evidence="1" key="2">
    <citation type="submission" date="2021-08" db="EMBL/GenBank/DDBJ databases">
        <authorList>
            <person name="Tani A."/>
            <person name="Ola A."/>
            <person name="Ogura Y."/>
            <person name="Katsura K."/>
            <person name="Hayashi T."/>
        </authorList>
    </citation>
    <scope>NUCLEOTIDE SEQUENCE</scope>
    <source>
        <strain evidence="1">DSM 23632</strain>
    </source>
</reference>
<dbReference type="RefSeq" id="WP_238182841.1">
    <property type="nucleotide sequence ID" value="NZ_BPRB01000124.1"/>
</dbReference>
<protein>
    <submittedName>
        <fullName evidence="1">Formyltransferase/hydrolase complex Fhc subunit C</fullName>
    </submittedName>
</protein>
<name>A0ABQ4TYH0_9HYPH</name>
<evidence type="ECO:0000313" key="2">
    <source>
        <dbReference type="Proteomes" id="UP001055057"/>
    </source>
</evidence>
<sequence>MSVLTLRQAPPERLDFLNINPLALGRLSQGEAERLPVGTTRRGLRLGDCFSVSLDGADTLVVEGGHERLDRVGAALADGTLRVVGDVGQRLGEGMTGGVLSVSGHAGPFAATGATGGTITIAGDAGDHAGGAVYAAKAGLDGATLIVRGRAGRHLGDRMRRGLILAGDAGDMAGSRMIAGTIAARSVGDHPGYGMRRGTLVVGGHGAMSPTFVETGTHDLVFLRLLARALKRLSPEHAELIDRPLRRYSGDLATIGKGEIWASA</sequence>
<dbReference type="Gene3D" id="2.160.20.60">
    <property type="entry name" value="Glutamate synthase, alpha subunit, C-terminal domain"/>
    <property type="match status" value="1"/>
</dbReference>
<evidence type="ECO:0000313" key="1">
    <source>
        <dbReference type="EMBL" id="GJE60299.1"/>
    </source>
</evidence>
<dbReference type="NCBIfam" id="TIGR03122">
    <property type="entry name" value="one_C_dehyd_C"/>
    <property type="match status" value="1"/>
</dbReference>
<dbReference type="PANTHER" id="PTHR39673:SF5">
    <property type="entry name" value="TUNGSTEN-CONTAINING FORMYLMETHANOFURAN DEHYDROGENASE 2 SUBUNIT C"/>
    <property type="match status" value="1"/>
</dbReference>
<dbReference type="InterPro" id="IPR036485">
    <property type="entry name" value="Glu_synth_asu_C_sf"/>
</dbReference>
<gene>
    <name evidence="1" type="primary">fhcC</name>
    <name evidence="1" type="ORF">MPOCJGCO_2410</name>
</gene>
<dbReference type="InterPro" id="IPR017550">
    <property type="entry name" value="Formylmethanofuran_DH_suC"/>
</dbReference>
<dbReference type="SUPFAM" id="SSF69336">
    <property type="entry name" value="Alpha subunit of glutamate synthase, C-terminal domain"/>
    <property type="match status" value="1"/>
</dbReference>
<accession>A0ABQ4TYH0</accession>
<proteinExistence type="predicted"/>
<comment type="caution">
    <text evidence="1">The sequence shown here is derived from an EMBL/GenBank/DDBJ whole genome shotgun (WGS) entry which is preliminary data.</text>
</comment>